<dbReference type="PANTHER" id="PTHR43389">
    <property type="entry name" value="V-TYPE PROTON ATPASE SUBUNIT B"/>
    <property type="match status" value="1"/>
</dbReference>
<protein>
    <recommendedName>
        <fullName evidence="4">V-type ATP synthase beta chain</fullName>
    </recommendedName>
    <alternativeName>
        <fullName evidence="4">V-ATPase subunit B</fullName>
    </alternativeName>
</protein>
<dbReference type="PROSITE" id="PS00152">
    <property type="entry name" value="ATPASE_ALPHA_BETA"/>
    <property type="match status" value="1"/>
</dbReference>
<dbReference type="NCBIfam" id="NF003235">
    <property type="entry name" value="PRK04196.1"/>
    <property type="match status" value="1"/>
</dbReference>
<evidence type="ECO:0000256" key="3">
    <source>
        <dbReference type="ARBA" id="ARBA00023065"/>
    </source>
</evidence>
<evidence type="ECO:0000259" key="7">
    <source>
        <dbReference type="Pfam" id="PF22919"/>
    </source>
</evidence>
<name>A0A511R5B7_9DEIN</name>
<accession>A0A511R5B7</accession>
<dbReference type="PANTHER" id="PTHR43389:SF4">
    <property type="entry name" value="V-TYPE PROTON ATPASE SUBUNIT B"/>
    <property type="match status" value="1"/>
</dbReference>
<gene>
    <name evidence="4 8" type="primary">atpB</name>
    <name evidence="8" type="ORF">MHY01S_29310</name>
</gene>
<dbReference type="HAMAP" id="MF_00310">
    <property type="entry name" value="ATP_synth_B_arch"/>
    <property type="match status" value="1"/>
</dbReference>
<dbReference type="OrthoDB" id="9802718at2"/>
<reference evidence="8 9" key="1">
    <citation type="submission" date="2019-07" db="EMBL/GenBank/DDBJ databases">
        <title>Whole genome shotgun sequence of Meiothermus hypogaeus NBRC 106114.</title>
        <authorList>
            <person name="Hosoyama A."/>
            <person name="Uohara A."/>
            <person name="Ohji S."/>
            <person name="Ichikawa N."/>
        </authorList>
    </citation>
    <scope>NUCLEOTIDE SEQUENCE [LARGE SCALE GENOMIC DNA]</scope>
    <source>
        <strain evidence="8 9">NBRC 106114</strain>
    </source>
</reference>
<keyword evidence="2 4" id="KW-0813">Transport</keyword>
<dbReference type="InterPro" id="IPR055190">
    <property type="entry name" value="ATP-synt_VA_C"/>
</dbReference>
<organism evidence="8 9">
    <name type="scientific">Meiothermus hypogaeus NBRC 106114</name>
    <dbReference type="NCBI Taxonomy" id="1227553"/>
    <lineage>
        <taxon>Bacteria</taxon>
        <taxon>Thermotogati</taxon>
        <taxon>Deinococcota</taxon>
        <taxon>Deinococci</taxon>
        <taxon>Thermales</taxon>
        <taxon>Thermaceae</taxon>
        <taxon>Meiothermus</taxon>
    </lineage>
</organism>
<dbReference type="Pfam" id="PF22919">
    <property type="entry name" value="ATP-synt_VA_C"/>
    <property type="match status" value="1"/>
</dbReference>
<dbReference type="Pfam" id="PF00006">
    <property type="entry name" value="ATP-synt_ab"/>
    <property type="match status" value="1"/>
</dbReference>
<dbReference type="CDD" id="cd18118">
    <property type="entry name" value="ATP-synt_V_A-type_beta_N"/>
    <property type="match status" value="1"/>
</dbReference>
<dbReference type="SUPFAM" id="SSF52540">
    <property type="entry name" value="P-loop containing nucleoside triphosphate hydrolases"/>
    <property type="match status" value="1"/>
</dbReference>
<dbReference type="RefSeq" id="WP_119342064.1">
    <property type="nucleotide sequence ID" value="NZ_BJXL01000128.1"/>
</dbReference>
<dbReference type="CDD" id="cd01135">
    <property type="entry name" value="V_A-ATPase_B"/>
    <property type="match status" value="1"/>
</dbReference>
<evidence type="ECO:0000259" key="6">
    <source>
        <dbReference type="Pfam" id="PF02874"/>
    </source>
</evidence>
<dbReference type="GO" id="GO:0046933">
    <property type="term" value="F:proton-transporting ATP synthase activity, rotational mechanism"/>
    <property type="evidence" value="ECO:0007669"/>
    <property type="project" value="UniProtKB-UniRule"/>
</dbReference>
<comment type="similarity">
    <text evidence="1 4">Belongs to the ATPase alpha/beta chains family.</text>
</comment>
<evidence type="ECO:0000313" key="8">
    <source>
        <dbReference type="EMBL" id="GEM84765.1"/>
    </source>
</evidence>
<feature type="domain" description="ATPase F1/V1/A1 complex alpha/beta subunit nucleotide-binding" evidence="5">
    <location>
        <begin position="132"/>
        <end position="350"/>
    </location>
</feature>
<keyword evidence="3 4" id="KW-0406">Ion transport</keyword>
<sequence>MLKKEYNAVTYVSGPLLFLEGAADLAYGAIVNIDDGSGRVRGGQVIEVSDQYTVLQVFEETSGLNLDKTTVSLVEDVARLGVSKEMVGRAFNGIGRPIDGLPPVVADKRLPINGAPINPVAREKPEEFIQTGVSAIDVNMTLVRGQKLPIFSGSGLPHNELAAQIARQAKVLGEGEGFAVVFAAMGITQREVSYFMQEFERTGALSRSVLFLNKADDPTVERLLTPRMALTAAEYLAFEHDYHVLVILTDLTNYCEALREIGGAREEIPGRRGYPGYMYTDLASLYERAGVVHGKKGSVTQIPILSMPGDDITHPIPDLTGYITEGQIFIARDLAQQGIFPPINVQPSLSRLMNNGIGKGKTRADHKELADQLFSSYARGVNLRRLVAITGEDALTEIDKKYLRFASNFEQKFINQGQKERSIEESLNIGWALLADFPASELKRIRREYIEQYHQKTGKLEELVGA</sequence>
<dbReference type="GO" id="GO:0042777">
    <property type="term" value="P:proton motive force-driven plasma membrane ATP synthesis"/>
    <property type="evidence" value="ECO:0007669"/>
    <property type="project" value="UniProtKB-UniRule"/>
</dbReference>
<dbReference type="GO" id="GO:0005524">
    <property type="term" value="F:ATP binding"/>
    <property type="evidence" value="ECO:0007669"/>
    <property type="project" value="UniProtKB-UniRule"/>
</dbReference>
<keyword evidence="4" id="KW-0375">Hydrogen ion transport</keyword>
<dbReference type="Pfam" id="PF02874">
    <property type="entry name" value="ATP-synt_ab_N"/>
    <property type="match status" value="1"/>
</dbReference>
<dbReference type="PIRSF" id="PIRSF039114">
    <property type="entry name" value="V-ATPsynth_beta/V-ATPase_B"/>
    <property type="match status" value="1"/>
</dbReference>
<dbReference type="InterPro" id="IPR022879">
    <property type="entry name" value="V-ATPase_su_B/beta"/>
</dbReference>
<feature type="domain" description="ATP synthase A/B type C-terminal" evidence="7">
    <location>
        <begin position="356"/>
        <end position="453"/>
    </location>
</feature>
<evidence type="ECO:0000313" key="9">
    <source>
        <dbReference type="Proteomes" id="UP000321197"/>
    </source>
</evidence>
<comment type="function">
    <text evidence="4">Produces ATP from ADP in the presence of a proton gradient across the membrane. The V-type beta chain is a regulatory subunit.</text>
</comment>
<dbReference type="Proteomes" id="UP000321197">
    <property type="component" value="Unassembled WGS sequence"/>
</dbReference>
<evidence type="ECO:0000256" key="1">
    <source>
        <dbReference type="ARBA" id="ARBA00008936"/>
    </source>
</evidence>
<dbReference type="CDD" id="cd18112">
    <property type="entry name" value="ATP-synt_V_A-type_beta_C"/>
    <property type="match status" value="1"/>
</dbReference>
<evidence type="ECO:0000259" key="5">
    <source>
        <dbReference type="Pfam" id="PF00006"/>
    </source>
</evidence>
<dbReference type="Gene3D" id="3.40.50.12240">
    <property type="match status" value="1"/>
</dbReference>
<evidence type="ECO:0000256" key="4">
    <source>
        <dbReference type="HAMAP-Rule" id="MF_00310"/>
    </source>
</evidence>
<dbReference type="AlphaFoldDB" id="A0A511R5B7"/>
<keyword evidence="4" id="KW-0066">ATP synthesis</keyword>
<dbReference type="EMBL" id="BJXL01000128">
    <property type="protein sequence ID" value="GEM84765.1"/>
    <property type="molecule type" value="Genomic_DNA"/>
</dbReference>
<dbReference type="InterPro" id="IPR020003">
    <property type="entry name" value="ATPase_a/bsu_AS"/>
</dbReference>
<evidence type="ECO:0000256" key="2">
    <source>
        <dbReference type="ARBA" id="ARBA00022448"/>
    </source>
</evidence>
<proteinExistence type="inferred from homology"/>
<comment type="caution">
    <text evidence="8">The sequence shown here is derived from an EMBL/GenBank/DDBJ whole genome shotgun (WGS) entry which is preliminary data.</text>
</comment>
<feature type="domain" description="ATPase F1/V1/A1 complex alpha/beta subunit N-terminal" evidence="6">
    <location>
        <begin position="9"/>
        <end position="66"/>
    </location>
</feature>
<dbReference type="InterPro" id="IPR027417">
    <property type="entry name" value="P-loop_NTPase"/>
</dbReference>
<dbReference type="InterPro" id="IPR000194">
    <property type="entry name" value="ATPase_F1/V1/A1_a/bsu_nucl-bd"/>
</dbReference>
<dbReference type="InterPro" id="IPR004100">
    <property type="entry name" value="ATPase_F1/V1/A1_a/bsu_N"/>
</dbReference>